<dbReference type="RefSeq" id="WP_105747392.1">
    <property type="nucleotide sequence ID" value="NZ_PVLQ01000012.1"/>
</dbReference>
<feature type="domain" description="Cytochrome c" evidence="6">
    <location>
        <begin position="51"/>
        <end position="141"/>
    </location>
</feature>
<dbReference type="GO" id="GO:0009055">
    <property type="term" value="F:electron transfer activity"/>
    <property type="evidence" value="ECO:0007669"/>
    <property type="project" value="InterPro"/>
</dbReference>
<organism evidence="7 8">
    <name type="scientific">Malikia granosa</name>
    <dbReference type="NCBI Taxonomy" id="263067"/>
    <lineage>
        <taxon>Bacteria</taxon>
        <taxon>Pseudomonadati</taxon>
        <taxon>Pseudomonadota</taxon>
        <taxon>Betaproteobacteria</taxon>
        <taxon>Burkholderiales</taxon>
        <taxon>Comamonadaceae</taxon>
        <taxon>Malikia</taxon>
    </lineage>
</organism>
<dbReference type="EMBL" id="PVLQ01000012">
    <property type="protein sequence ID" value="PRD66552.1"/>
    <property type="molecule type" value="Genomic_DNA"/>
</dbReference>
<evidence type="ECO:0000313" key="7">
    <source>
        <dbReference type="EMBL" id="PRD66552.1"/>
    </source>
</evidence>
<gene>
    <name evidence="7" type="ORF">C6P64_04555</name>
</gene>
<evidence type="ECO:0000256" key="1">
    <source>
        <dbReference type="ARBA" id="ARBA00022617"/>
    </source>
</evidence>
<keyword evidence="5" id="KW-0732">Signal</keyword>
<dbReference type="InterPro" id="IPR036909">
    <property type="entry name" value="Cyt_c-like_dom_sf"/>
</dbReference>
<dbReference type="InterPro" id="IPR009056">
    <property type="entry name" value="Cyt_c-like_dom"/>
</dbReference>
<evidence type="ECO:0000256" key="2">
    <source>
        <dbReference type="ARBA" id="ARBA00022723"/>
    </source>
</evidence>
<dbReference type="Pfam" id="PF09086">
    <property type="entry name" value="DUF1924"/>
    <property type="match status" value="1"/>
</dbReference>
<dbReference type="SUPFAM" id="SSF46626">
    <property type="entry name" value="Cytochrome c"/>
    <property type="match status" value="1"/>
</dbReference>
<evidence type="ECO:0000256" key="5">
    <source>
        <dbReference type="SAM" id="SignalP"/>
    </source>
</evidence>
<dbReference type="GO" id="GO:0046872">
    <property type="term" value="F:metal ion binding"/>
    <property type="evidence" value="ECO:0007669"/>
    <property type="project" value="UniProtKB-KW"/>
</dbReference>
<dbReference type="InterPro" id="IPR015170">
    <property type="entry name" value="DUF1924_SHP"/>
</dbReference>
<evidence type="ECO:0000256" key="4">
    <source>
        <dbReference type="PROSITE-ProRule" id="PRU00433"/>
    </source>
</evidence>
<comment type="caution">
    <text evidence="7">The sequence shown here is derived from an EMBL/GenBank/DDBJ whole genome shotgun (WGS) entry which is preliminary data.</text>
</comment>
<evidence type="ECO:0000256" key="3">
    <source>
        <dbReference type="ARBA" id="ARBA00023004"/>
    </source>
</evidence>
<dbReference type="OrthoDB" id="5295318at2"/>
<keyword evidence="3 4" id="KW-0408">Iron</keyword>
<protein>
    <submittedName>
        <fullName evidence="7">Cytochrome C</fullName>
    </submittedName>
</protein>
<keyword evidence="1 4" id="KW-0349">Heme</keyword>
<keyword evidence="8" id="KW-1185">Reference proteome</keyword>
<dbReference type="Gene3D" id="1.10.760.10">
    <property type="entry name" value="Cytochrome c-like domain"/>
    <property type="match status" value="1"/>
</dbReference>
<reference evidence="7 8" key="1">
    <citation type="submission" date="2018-03" db="EMBL/GenBank/DDBJ databases">
        <title>Comparative genomics illustrates the genes involved in a hyperalkaliphilic mechanisms of Serpentinomonas isolated from highly-alkaline calcium-rich serpentinized springs.</title>
        <authorList>
            <person name="Suzuki S."/>
            <person name="Ishii S."/>
            <person name="Walworth N."/>
            <person name="Bird L."/>
            <person name="Kuenen J.G."/>
            <person name="Nealson K.H."/>
        </authorList>
    </citation>
    <scope>NUCLEOTIDE SEQUENCE [LARGE SCALE GENOMIC DNA]</scope>
    <source>
        <strain evidence="7 8">P1</strain>
    </source>
</reference>
<dbReference type="PROSITE" id="PS51007">
    <property type="entry name" value="CYTC"/>
    <property type="match status" value="1"/>
</dbReference>
<feature type="signal peptide" evidence="5">
    <location>
        <begin position="1"/>
        <end position="31"/>
    </location>
</feature>
<feature type="chain" id="PRO_5015573231" evidence="5">
    <location>
        <begin position="32"/>
        <end position="142"/>
    </location>
</feature>
<evidence type="ECO:0000313" key="8">
    <source>
        <dbReference type="Proteomes" id="UP000238589"/>
    </source>
</evidence>
<evidence type="ECO:0000259" key="6">
    <source>
        <dbReference type="PROSITE" id="PS51007"/>
    </source>
</evidence>
<name>A0A2S9K821_9BURK</name>
<proteinExistence type="predicted"/>
<accession>A0A2S9K821</accession>
<sequence>MTRTQPPARSPALRTALLGLLLASATWPALAADTSAAEQLARWNSAAGAAGNAERGRIFFASKHGNEWSCSSCHQAPPTQDGKHASTGRRIAPLAPAFNPQAFTETAKVDKWFRRNCKDVLARECTAAEKSDLMAYLVSLKP</sequence>
<dbReference type="AlphaFoldDB" id="A0A2S9K821"/>
<keyword evidence="2 4" id="KW-0479">Metal-binding</keyword>
<dbReference type="GO" id="GO:0020037">
    <property type="term" value="F:heme binding"/>
    <property type="evidence" value="ECO:0007669"/>
    <property type="project" value="InterPro"/>
</dbReference>
<dbReference type="Proteomes" id="UP000238589">
    <property type="component" value="Unassembled WGS sequence"/>
</dbReference>